<dbReference type="Proteomes" id="UP000012101">
    <property type="component" value="Unassembled WGS sequence"/>
</dbReference>
<feature type="region of interest" description="Disordered" evidence="1">
    <location>
        <begin position="1"/>
        <end position="31"/>
    </location>
</feature>
<evidence type="ECO:0000313" key="3">
    <source>
        <dbReference type="Proteomes" id="UP000012101"/>
    </source>
</evidence>
<protein>
    <submittedName>
        <fullName evidence="2">Uncharacterized protein</fullName>
    </submittedName>
</protein>
<evidence type="ECO:0000256" key="1">
    <source>
        <dbReference type="SAM" id="MobiDB-lite"/>
    </source>
</evidence>
<proteinExistence type="predicted"/>
<accession>M6FV97</accession>
<dbReference type="AlphaFoldDB" id="M6FV97"/>
<comment type="caution">
    <text evidence="2">The sequence shown here is derived from an EMBL/GenBank/DDBJ whole genome shotgun (WGS) entry which is preliminary data.</text>
</comment>
<reference evidence="2 3" key="1">
    <citation type="submission" date="2013-01" db="EMBL/GenBank/DDBJ databases">
        <authorList>
            <person name="Harkins D.M."/>
            <person name="Durkin A.S."/>
            <person name="Brinkac L.M."/>
            <person name="Haft D.H."/>
            <person name="Selengut J.D."/>
            <person name="Sanka R."/>
            <person name="DePew J."/>
            <person name="Purushe J."/>
            <person name="Hospenthal D.R."/>
            <person name="Murray C.K."/>
            <person name="Pimentel G."/>
            <person name="Wasfy M."/>
            <person name="Vinetz J.M."/>
            <person name="Sutton G.G."/>
            <person name="Nierman W.C."/>
            <person name="Fouts D.E."/>
        </authorList>
    </citation>
    <scope>NUCLEOTIDE SEQUENCE [LARGE SCALE GENOMIC DNA]</scope>
    <source>
        <strain evidence="2 3">2006001855</strain>
    </source>
</reference>
<organism evidence="2 3">
    <name type="scientific">Leptospira weilii str. 2006001855</name>
    <dbReference type="NCBI Taxonomy" id="996804"/>
    <lineage>
        <taxon>Bacteria</taxon>
        <taxon>Pseudomonadati</taxon>
        <taxon>Spirochaetota</taxon>
        <taxon>Spirochaetia</taxon>
        <taxon>Leptospirales</taxon>
        <taxon>Leptospiraceae</taxon>
        <taxon>Leptospira</taxon>
    </lineage>
</organism>
<sequence>MSIGAFHLNPKESFTIGKPQSSEFQRDSKISDRRRFSGTGIPTRIRLECRIFSRPKEWTKRIYSQKKEFNC</sequence>
<name>M6FV97_9LEPT</name>
<gene>
    <name evidence="2" type="ORF">LEP1GSC038_2145</name>
</gene>
<evidence type="ECO:0000313" key="2">
    <source>
        <dbReference type="EMBL" id="EMM73989.1"/>
    </source>
</evidence>
<dbReference type="EMBL" id="AFJM02000022">
    <property type="protein sequence ID" value="EMM73989.1"/>
    <property type="molecule type" value="Genomic_DNA"/>
</dbReference>